<name>A0A1Q9DVX8_SYMMI</name>
<evidence type="ECO:0000313" key="3">
    <source>
        <dbReference type="Proteomes" id="UP000186817"/>
    </source>
</evidence>
<dbReference type="EMBL" id="LSRX01000366">
    <property type="protein sequence ID" value="OLP99336.1"/>
    <property type="molecule type" value="Genomic_DNA"/>
</dbReference>
<comment type="caution">
    <text evidence="2">The sequence shown here is derived from an EMBL/GenBank/DDBJ whole genome shotgun (WGS) entry which is preliminary data.</text>
</comment>
<sequence>MLTDSRLPGSRLQNGSRAALKSSGKAIDSASEKLPDMVVEVVATPRDVSKTKQLRKHFVKKASPQQKQMVLVLGPSQISKDGLSPEDSDAEALQPTARLDDWESYKPGCHWKMSEGSKETACTFSGPAELSTWLWRMSKEEQGSAPLKRPSMKHPAAALPAAAAADASAVRDQLKKQEALRTGCSSRRCIRSERPAQEAGGPPNRLQQPPMPSLPSL</sequence>
<evidence type="ECO:0000313" key="2">
    <source>
        <dbReference type="EMBL" id="OLP99336.1"/>
    </source>
</evidence>
<feature type="region of interest" description="Disordered" evidence="1">
    <location>
        <begin position="140"/>
        <end position="160"/>
    </location>
</feature>
<feature type="region of interest" description="Disordered" evidence="1">
    <location>
        <begin position="1"/>
        <end position="31"/>
    </location>
</feature>
<feature type="region of interest" description="Disordered" evidence="1">
    <location>
        <begin position="76"/>
        <end position="97"/>
    </location>
</feature>
<evidence type="ECO:0000256" key="1">
    <source>
        <dbReference type="SAM" id="MobiDB-lite"/>
    </source>
</evidence>
<keyword evidence="3" id="KW-1185">Reference proteome</keyword>
<dbReference type="AlphaFoldDB" id="A0A1Q9DVX8"/>
<protein>
    <submittedName>
        <fullName evidence="2">Uncharacterized protein</fullName>
    </submittedName>
</protein>
<dbReference type="Proteomes" id="UP000186817">
    <property type="component" value="Unassembled WGS sequence"/>
</dbReference>
<feature type="region of interest" description="Disordered" evidence="1">
    <location>
        <begin position="178"/>
        <end position="217"/>
    </location>
</feature>
<gene>
    <name evidence="2" type="ORF">AK812_SmicGene18132</name>
</gene>
<reference evidence="2 3" key="1">
    <citation type="submission" date="2016-02" db="EMBL/GenBank/DDBJ databases">
        <title>Genome analysis of coral dinoflagellate symbionts highlights evolutionary adaptations to a symbiotic lifestyle.</title>
        <authorList>
            <person name="Aranda M."/>
            <person name="Li Y."/>
            <person name="Liew Y.J."/>
            <person name="Baumgarten S."/>
            <person name="Simakov O."/>
            <person name="Wilson M."/>
            <person name="Piel J."/>
            <person name="Ashoor H."/>
            <person name="Bougouffa S."/>
            <person name="Bajic V.B."/>
            <person name="Ryu T."/>
            <person name="Ravasi T."/>
            <person name="Bayer T."/>
            <person name="Micklem G."/>
            <person name="Kim H."/>
            <person name="Bhak J."/>
            <person name="Lajeunesse T.C."/>
            <person name="Voolstra C.R."/>
        </authorList>
    </citation>
    <scope>NUCLEOTIDE SEQUENCE [LARGE SCALE GENOMIC DNA]</scope>
    <source>
        <strain evidence="2 3">CCMP2467</strain>
    </source>
</reference>
<accession>A0A1Q9DVX8</accession>
<organism evidence="2 3">
    <name type="scientific">Symbiodinium microadriaticum</name>
    <name type="common">Dinoflagellate</name>
    <name type="synonym">Zooxanthella microadriatica</name>
    <dbReference type="NCBI Taxonomy" id="2951"/>
    <lineage>
        <taxon>Eukaryota</taxon>
        <taxon>Sar</taxon>
        <taxon>Alveolata</taxon>
        <taxon>Dinophyceae</taxon>
        <taxon>Suessiales</taxon>
        <taxon>Symbiodiniaceae</taxon>
        <taxon>Symbiodinium</taxon>
    </lineage>
</organism>
<proteinExistence type="predicted"/>